<dbReference type="Gene3D" id="1.25.40.120">
    <property type="entry name" value="Protein prenylyltransferase"/>
    <property type="match status" value="1"/>
</dbReference>
<evidence type="ECO:0000256" key="12">
    <source>
        <dbReference type="ARBA" id="ARBA00043086"/>
    </source>
</evidence>
<evidence type="ECO:0000256" key="5">
    <source>
        <dbReference type="ARBA" id="ARBA00022602"/>
    </source>
</evidence>
<dbReference type="EMBL" id="KZ819635">
    <property type="protein sequence ID" value="PWN91925.1"/>
    <property type="molecule type" value="Genomic_DNA"/>
</dbReference>
<keyword evidence="6 14" id="KW-0808">Transferase</keyword>
<protein>
    <recommendedName>
        <fullName evidence="9">Protein farnesyltransferase/geranylgeranyltransferase type-1 subunit alpha</fullName>
        <ecNumber evidence="4">2.5.1.58</ecNumber>
        <ecNumber evidence="3">2.5.1.59</ecNumber>
    </recommendedName>
    <alternativeName>
        <fullName evidence="12">CAAX farnesyltransferase subunit alpha</fullName>
    </alternativeName>
    <alternativeName>
        <fullName evidence="11">FTase-alpha</fullName>
    </alternativeName>
    <alternativeName>
        <fullName evidence="10">Ras proteins prenyltransferase subunit alpha</fullName>
    </alternativeName>
    <alternativeName>
        <fullName evidence="13">Type I protein geranyl-geranyltransferase subunit alpha</fullName>
    </alternativeName>
</protein>
<dbReference type="GeneID" id="37046770"/>
<dbReference type="EC" id="2.5.1.58" evidence="4"/>
<reference evidence="14 15" key="1">
    <citation type="journal article" date="2018" name="Mol. Biol. Evol.">
        <title>Broad Genomic Sampling Reveals a Smut Pathogenic Ancestry of the Fungal Clade Ustilaginomycotina.</title>
        <authorList>
            <person name="Kijpornyongpan T."/>
            <person name="Mondo S.J."/>
            <person name="Barry K."/>
            <person name="Sandor L."/>
            <person name="Lee J."/>
            <person name="Lipzen A."/>
            <person name="Pangilinan J."/>
            <person name="LaButti K."/>
            <person name="Hainaut M."/>
            <person name="Henrissat B."/>
            <person name="Grigoriev I.V."/>
            <person name="Spatafora J.W."/>
            <person name="Aime M.C."/>
        </authorList>
    </citation>
    <scope>NUCLEOTIDE SEQUENCE [LARGE SCALE GENOMIC DNA]</scope>
    <source>
        <strain evidence="14 15">MCA 4198</strain>
    </source>
</reference>
<evidence type="ECO:0000256" key="10">
    <source>
        <dbReference type="ARBA" id="ARBA00041392"/>
    </source>
</evidence>
<keyword evidence="7" id="KW-0677">Repeat</keyword>
<dbReference type="EC" id="2.5.1.59" evidence="3"/>
<evidence type="ECO:0000313" key="15">
    <source>
        <dbReference type="Proteomes" id="UP000245768"/>
    </source>
</evidence>
<evidence type="ECO:0000256" key="9">
    <source>
        <dbReference type="ARBA" id="ARBA00040965"/>
    </source>
</evidence>
<gene>
    <name evidence="14" type="ORF">FA10DRAFT_300484</name>
</gene>
<comment type="similarity">
    <text evidence="2">Belongs to the protein prenyltransferase subunit alpha family.</text>
</comment>
<dbReference type="PANTHER" id="PTHR11129">
    <property type="entry name" value="PROTEIN FARNESYLTRANSFERASE ALPHA SUBUNIT/RAB GERANYLGERANYL TRANSFERASE ALPHA SUBUNIT"/>
    <property type="match status" value="1"/>
</dbReference>
<dbReference type="Proteomes" id="UP000245768">
    <property type="component" value="Unassembled WGS sequence"/>
</dbReference>
<evidence type="ECO:0000256" key="2">
    <source>
        <dbReference type="ARBA" id="ARBA00006734"/>
    </source>
</evidence>
<dbReference type="InterPro" id="IPR002088">
    <property type="entry name" value="Prenyl_trans_a"/>
</dbReference>
<organism evidence="14 15">
    <name type="scientific">Acaromyces ingoldii</name>
    <dbReference type="NCBI Taxonomy" id="215250"/>
    <lineage>
        <taxon>Eukaryota</taxon>
        <taxon>Fungi</taxon>
        <taxon>Dikarya</taxon>
        <taxon>Basidiomycota</taxon>
        <taxon>Ustilaginomycotina</taxon>
        <taxon>Exobasidiomycetes</taxon>
        <taxon>Exobasidiales</taxon>
        <taxon>Cryptobasidiaceae</taxon>
        <taxon>Acaromyces</taxon>
    </lineage>
</organism>
<dbReference type="InParanoid" id="A0A316YVX7"/>
<dbReference type="GO" id="GO:0005965">
    <property type="term" value="C:protein farnesyltransferase complex"/>
    <property type="evidence" value="ECO:0007669"/>
    <property type="project" value="TreeGrafter"/>
</dbReference>
<dbReference type="STRING" id="215250.A0A316YVX7"/>
<dbReference type="RefSeq" id="XP_025379123.1">
    <property type="nucleotide sequence ID" value="XM_025524854.1"/>
</dbReference>
<name>A0A316YVX7_9BASI</name>
<dbReference type="OrthoDB" id="10255768at2759"/>
<sequence>MAAVAMASFDSNSPQWADLKSVPQDDGPSPVCPILYDPAYAQAMDYLRALLPTNELSKRALDLTQHIVKMCPPNYTAWHYRARILIDGPDSELGPRQERLRAELDWLDELAKQNMKSYQVWQHRKLIVTAYDDPSLELDFIARVLAKDSKNYHTWAYRQWVLCHFGGLPDAQNAAAHPQLWDGELAYIDELLKQDCRNNSAWNHRFFCIFATDRAKRGLWPSVGEDEGQCVTSEVAYAKMQIALVPNNASAWNYLRGVSRLDPVSAVHKTQSVSSNDINIYTCAVPLAQTLLPSSKEAKEDPQIDSRGKSPSLALEWLLDDAEQRCTSGSNVDEALRQGEEYIDRLKVADPMRSQFWKYRLSCLRRAAAASSA</sequence>
<evidence type="ECO:0000256" key="8">
    <source>
        <dbReference type="ARBA" id="ARBA00022842"/>
    </source>
</evidence>
<dbReference type="GO" id="GO:0004660">
    <property type="term" value="F:protein farnesyltransferase activity"/>
    <property type="evidence" value="ECO:0007669"/>
    <property type="project" value="UniProtKB-EC"/>
</dbReference>
<keyword evidence="8" id="KW-0460">Magnesium</keyword>
<dbReference type="SUPFAM" id="SSF48439">
    <property type="entry name" value="Protein prenylyltransferase"/>
    <property type="match status" value="1"/>
</dbReference>
<keyword evidence="15" id="KW-1185">Reference proteome</keyword>
<dbReference type="GO" id="GO:0004662">
    <property type="term" value="F:CAAX-protein geranylgeranyltransferase activity"/>
    <property type="evidence" value="ECO:0007669"/>
    <property type="project" value="UniProtKB-EC"/>
</dbReference>
<dbReference type="GO" id="GO:0005953">
    <property type="term" value="C:CAAX-protein geranylgeranyltransferase complex"/>
    <property type="evidence" value="ECO:0007669"/>
    <property type="project" value="TreeGrafter"/>
</dbReference>
<comment type="cofactor">
    <cofactor evidence="1">
        <name>Mg(2+)</name>
        <dbReference type="ChEBI" id="CHEBI:18420"/>
    </cofactor>
</comment>
<dbReference type="PANTHER" id="PTHR11129:SF1">
    <property type="entry name" value="PROTEIN FARNESYLTRANSFERASE_GERANYLGERANYLTRANSFERASE TYPE-1 SUBUNIT ALPHA"/>
    <property type="match status" value="1"/>
</dbReference>
<evidence type="ECO:0000256" key="3">
    <source>
        <dbReference type="ARBA" id="ARBA00012700"/>
    </source>
</evidence>
<dbReference type="Pfam" id="PF01239">
    <property type="entry name" value="PPTA"/>
    <property type="match status" value="5"/>
</dbReference>
<evidence type="ECO:0000256" key="1">
    <source>
        <dbReference type="ARBA" id="ARBA00001946"/>
    </source>
</evidence>
<dbReference type="AlphaFoldDB" id="A0A316YVX7"/>
<proteinExistence type="inferred from homology"/>
<evidence type="ECO:0000256" key="11">
    <source>
        <dbReference type="ARBA" id="ARBA00042436"/>
    </source>
</evidence>
<accession>A0A316YVX7</accession>
<evidence type="ECO:0000256" key="6">
    <source>
        <dbReference type="ARBA" id="ARBA00022679"/>
    </source>
</evidence>
<evidence type="ECO:0000313" key="14">
    <source>
        <dbReference type="EMBL" id="PWN91925.1"/>
    </source>
</evidence>
<dbReference type="PROSITE" id="PS51147">
    <property type="entry name" value="PFTA"/>
    <property type="match status" value="5"/>
</dbReference>
<keyword evidence="5" id="KW-0637">Prenyltransferase</keyword>
<evidence type="ECO:0000256" key="13">
    <source>
        <dbReference type="ARBA" id="ARBA00043219"/>
    </source>
</evidence>
<evidence type="ECO:0000256" key="4">
    <source>
        <dbReference type="ARBA" id="ARBA00012702"/>
    </source>
</evidence>
<evidence type="ECO:0000256" key="7">
    <source>
        <dbReference type="ARBA" id="ARBA00022737"/>
    </source>
</evidence>